<dbReference type="Proteomes" id="UP000266673">
    <property type="component" value="Unassembled WGS sequence"/>
</dbReference>
<keyword evidence="1" id="KW-0472">Membrane</keyword>
<accession>A0A397U303</accession>
<evidence type="ECO:0000313" key="2">
    <source>
        <dbReference type="EMBL" id="RIB04620.1"/>
    </source>
</evidence>
<evidence type="ECO:0000256" key="1">
    <source>
        <dbReference type="SAM" id="Phobius"/>
    </source>
</evidence>
<reference evidence="2 3" key="1">
    <citation type="submission" date="2018-06" db="EMBL/GenBank/DDBJ databases">
        <title>Comparative genomics reveals the genomic features of Rhizophagus irregularis, R. cerebriforme, R. diaphanum and Gigaspora rosea, and their symbiotic lifestyle signature.</title>
        <authorList>
            <person name="Morin E."/>
            <person name="San Clemente H."/>
            <person name="Chen E.C.H."/>
            <person name="De La Providencia I."/>
            <person name="Hainaut M."/>
            <person name="Kuo A."/>
            <person name="Kohler A."/>
            <person name="Murat C."/>
            <person name="Tang N."/>
            <person name="Roy S."/>
            <person name="Loubradou J."/>
            <person name="Henrissat B."/>
            <person name="Grigoriev I.V."/>
            <person name="Corradi N."/>
            <person name="Roux C."/>
            <person name="Martin F.M."/>
        </authorList>
    </citation>
    <scope>NUCLEOTIDE SEQUENCE [LARGE SCALE GENOMIC DNA]</scope>
    <source>
        <strain evidence="2 3">DAOM 194757</strain>
    </source>
</reference>
<organism evidence="2 3">
    <name type="scientific">Gigaspora rosea</name>
    <dbReference type="NCBI Taxonomy" id="44941"/>
    <lineage>
        <taxon>Eukaryota</taxon>
        <taxon>Fungi</taxon>
        <taxon>Fungi incertae sedis</taxon>
        <taxon>Mucoromycota</taxon>
        <taxon>Glomeromycotina</taxon>
        <taxon>Glomeromycetes</taxon>
        <taxon>Diversisporales</taxon>
        <taxon>Gigasporaceae</taxon>
        <taxon>Gigaspora</taxon>
    </lineage>
</organism>
<keyword evidence="1" id="KW-1133">Transmembrane helix</keyword>
<dbReference type="AlphaFoldDB" id="A0A397U303"/>
<evidence type="ECO:0000313" key="3">
    <source>
        <dbReference type="Proteomes" id="UP000266673"/>
    </source>
</evidence>
<feature type="transmembrane region" description="Helical" evidence="1">
    <location>
        <begin position="12"/>
        <end position="34"/>
    </location>
</feature>
<dbReference type="EMBL" id="QKWP01002145">
    <property type="protein sequence ID" value="RIB04620.1"/>
    <property type="molecule type" value="Genomic_DNA"/>
</dbReference>
<keyword evidence="1" id="KW-0812">Transmembrane</keyword>
<name>A0A397U303_9GLOM</name>
<comment type="caution">
    <text evidence="2">The sequence shown here is derived from an EMBL/GenBank/DDBJ whole genome shotgun (WGS) entry which is preliminary data.</text>
</comment>
<sequence>MEYMILLQYILWIMYYTVHTITISRSLGILSKYFDPYMYKRKTMFPTAQDIFITMSKFLNIWRVHIESRGYRRIILHRQIFSY</sequence>
<proteinExistence type="predicted"/>
<protein>
    <submittedName>
        <fullName evidence="2">Uncharacterized protein</fullName>
    </submittedName>
</protein>
<keyword evidence="3" id="KW-1185">Reference proteome</keyword>
<gene>
    <name evidence="2" type="ORF">C2G38_667317</name>
</gene>